<dbReference type="EMBL" id="LR797507">
    <property type="protein sequence ID" value="CAB4221889.1"/>
    <property type="molecule type" value="Genomic_DNA"/>
</dbReference>
<evidence type="ECO:0000313" key="7">
    <source>
        <dbReference type="EMBL" id="CAB4221889.1"/>
    </source>
</evidence>
<dbReference type="EMBL" id="LR796839">
    <property type="protein sequence ID" value="CAB4169149.1"/>
    <property type="molecule type" value="Genomic_DNA"/>
</dbReference>
<organism evidence="3">
    <name type="scientific">uncultured Caudovirales phage</name>
    <dbReference type="NCBI Taxonomy" id="2100421"/>
    <lineage>
        <taxon>Viruses</taxon>
        <taxon>Duplodnaviria</taxon>
        <taxon>Heunggongvirae</taxon>
        <taxon>Uroviricota</taxon>
        <taxon>Caudoviricetes</taxon>
        <taxon>Peduoviridae</taxon>
        <taxon>Maltschvirus</taxon>
        <taxon>Maltschvirus maltsch</taxon>
    </lineage>
</organism>
<accession>A0A6J5MEQ5</accession>
<feature type="coiled-coil region" evidence="1">
    <location>
        <begin position="650"/>
        <end position="677"/>
    </location>
</feature>
<evidence type="ECO:0000313" key="6">
    <source>
        <dbReference type="EMBL" id="CAB4195956.1"/>
    </source>
</evidence>
<evidence type="ECO:0000313" key="5">
    <source>
        <dbReference type="EMBL" id="CAB4180766.1"/>
    </source>
</evidence>
<feature type="region of interest" description="Disordered" evidence="2">
    <location>
        <begin position="721"/>
        <end position="747"/>
    </location>
</feature>
<sequence length="747" mass="82547">MEMGPEATPEDEAAMQAANIARIESLGVTLAHKRQKAIDARVSSGIDQRWYEDVEAYEGRDSLTRTYAGLRETVQGYVTSVTKTQPQSTLVVNVTRSKVNAGAARLIDIALPTDDRNWNLRHSTNPELVAKMAGKDVDGLTQNGAPVMVTENGQQRQATTADLAKLDDDNAKKAAEAMRDEIDDQLDISNDGAGFEGVVRAVMFDESQLGVGVAKGPVVSSRTKNVWMPITDGQKTVHVMQRVQDLKPGSSRVNPWDIYPHPDCGENPKKFPIWERIPGVTAADIRGYVDIPGYLKDQIVKVLTEGPKKPDQPANKPGENASVSEDTVYEAWEYHGDLDRDDLIAAGCECSENDLFNTYSATVIMINNTVIKADIEMLDTGEMPYDFFVTEKCSGAWAGYGVSFLARSAQKAITAGWRAMLNHAGWFGGPQIVVNRKEVVPADGKWELRGPKMYWYTGSDPSADMGKMFAVHQISSNQGEFANIIKMGMEFLDSETALPQLVQGEMGKAPDVLGITNSLLNASNVLTRRKLKCFDDQFTIPHIGRYVDWNMQYNENPEIKGDFEVLARASGALMDTEIQNNSANDLMAIALNPQLAHGMKKWDAVRRVVRARRFDPDDFVKSDAEIDAAEKKMQEAGAPPDPRVQVAQIRAEADAKIEAQRLQFEQQDNERERQNKQVIAAINERMNSTQLSSAERQNLEKIRATLGGDAIKLRAQAAMQQQEHAAQLLKPPVEPKGRAPNGRAFTQ</sequence>
<gene>
    <name evidence="5" type="ORF">UFOVP1053_26</name>
    <name evidence="6" type="ORF">UFOVP1297_47</name>
    <name evidence="7" type="ORF">UFOVP1647_25</name>
    <name evidence="3" type="ORF">UFOVP472_26</name>
    <name evidence="4" type="ORF">UFOVP891_41</name>
</gene>
<evidence type="ECO:0000256" key="1">
    <source>
        <dbReference type="SAM" id="Coils"/>
    </source>
</evidence>
<evidence type="ECO:0000313" key="3">
    <source>
        <dbReference type="EMBL" id="CAB4145044.1"/>
    </source>
</evidence>
<name>A0A6J5MEQ5_9CAUD</name>
<dbReference type="EMBL" id="LR797004">
    <property type="protein sequence ID" value="CAB4180766.1"/>
    <property type="molecule type" value="Genomic_DNA"/>
</dbReference>
<dbReference type="EMBL" id="LR797237">
    <property type="protein sequence ID" value="CAB4195956.1"/>
    <property type="molecule type" value="Genomic_DNA"/>
</dbReference>
<reference evidence="3" key="1">
    <citation type="submission" date="2020-04" db="EMBL/GenBank/DDBJ databases">
        <authorList>
            <person name="Chiriac C."/>
            <person name="Salcher M."/>
            <person name="Ghai R."/>
            <person name="Kavagutti S V."/>
        </authorList>
    </citation>
    <scope>NUCLEOTIDE SEQUENCE</scope>
</reference>
<evidence type="ECO:0000256" key="2">
    <source>
        <dbReference type="SAM" id="MobiDB-lite"/>
    </source>
</evidence>
<protein>
    <submittedName>
        <fullName evidence="3">Uncharacterized protein</fullName>
    </submittedName>
</protein>
<proteinExistence type="predicted"/>
<evidence type="ECO:0000313" key="4">
    <source>
        <dbReference type="EMBL" id="CAB4169149.1"/>
    </source>
</evidence>
<dbReference type="EMBL" id="LR796442">
    <property type="protein sequence ID" value="CAB4145044.1"/>
    <property type="molecule type" value="Genomic_DNA"/>
</dbReference>
<keyword evidence="1" id="KW-0175">Coiled coil</keyword>